<dbReference type="SMART" id="SM00134">
    <property type="entry name" value="LU"/>
    <property type="match status" value="1"/>
</dbReference>
<keyword evidence="3 6" id="KW-0732">Signal</keyword>
<proteinExistence type="predicted"/>
<evidence type="ECO:0000256" key="5">
    <source>
        <dbReference type="ARBA" id="ARBA00023180"/>
    </source>
</evidence>
<keyword evidence="2" id="KW-1003">Cell membrane</keyword>
<evidence type="ECO:0000256" key="4">
    <source>
        <dbReference type="ARBA" id="ARBA00023136"/>
    </source>
</evidence>
<feature type="signal peptide" evidence="6">
    <location>
        <begin position="1"/>
        <end position="30"/>
    </location>
</feature>
<keyword evidence="4" id="KW-0472">Membrane</keyword>
<dbReference type="PANTHER" id="PTHR16983:SF10">
    <property type="entry name" value="PROTEIN QUIVER"/>
    <property type="match status" value="1"/>
</dbReference>
<dbReference type="PANTHER" id="PTHR16983">
    <property type="entry name" value="UPAR/LY6 DOMAIN-CONTAINING PROTEIN"/>
    <property type="match status" value="1"/>
</dbReference>
<dbReference type="InterPro" id="IPR045860">
    <property type="entry name" value="Snake_toxin-like_sf"/>
</dbReference>
<organism evidence="8 9">
    <name type="scientific">Ranitomeya imitator</name>
    <name type="common">mimic poison frog</name>
    <dbReference type="NCBI Taxonomy" id="111125"/>
    <lineage>
        <taxon>Eukaryota</taxon>
        <taxon>Metazoa</taxon>
        <taxon>Chordata</taxon>
        <taxon>Craniata</taxon>
        <taxon>Vertebrata</taxon>
        <taxon>Euteleostomi</taxon>
        <taxon>Amphibia</taxon>
        <taxon>Batrachia</taxon>
        <taxon>Anura</taxon>
        <taxon>Neobatrachia</taxon>
        <taxon>Hyloidea</taxon>
        <taxon>Dendrobatidae</taxon>
        <taxon>Dendrobatinae</taxon>
        <taxon>Ranitomeya</taxon>
    </lineage>
</organism>
<evidence type="ECO:0000313" key="9">
    <source>
        <dbReference type="Proteomes" id="UP001176940"/>
    </source>
</evidence>
<evidence type="ECO:0000256" key="1">
    <source>
        <dbReference type="ARBA" id="ARBA00004236"/>
    </source>
</evidence>
<feature type="chain" id="PRO_5047514388" description="UPAR/Ly6 domain-containing protein" evidence="6">
    <location>
        <begin position="31"/>
        <end position="126"/>
    </location>
</feature>
<keyword evidence="9" id="KW-1185">Reference proteome</keyword>
<keyword evidence="5" id="KW-0325">Glycoprotein</keyword>
<dbReference type="InterPro" id="IPR035076">
    <property type="entry name" value="Toxin/TOLIP"/>
</dbReference>
<name>A0ABN9L001_9NEOB</name>
<evidence type="ECO:0000256" key="2">
    <source>
        <dbReference type="ARBA" id="ARBA00022475"/>
    </source>
</evidence>
<accession>A0ABN9L001</accession>
<comment type="subcellular location">
    <subcellularLocation>
        <location evidence="1">Cell membrane</location>
    </subcellularLocation>
</comment>
<gene>
    <name evidence="8" type="ORF">RIMI_LOCUS3229894</name>
</gene>
<feature type="domain" description="UPAR/Ly6" evidence="7">
    <location>
        <begin position="31"/>
        <end position="116"/>
    </location>
</feature>
<evidence type="ECO:0000313" key="8">
    <source>
        <dbReference type="EMBL" id="CAJ0928016.1"/>
    </source>
</evidence>
<evidence type="ECO:0000259" key="7">
    <source>
        <dbReference type="SMART" id="SM00134"/>
    </source>
</evidence>
<dbReference type="EMBL" id="CAUEEQ010004780">
    <property type="protein sequence ID" value="CAJ0928016.1"/>
    <property type="molecule type" value="Genomic_DNA"/>
</dbReference>
<sequence>MRGIMRTPGIGCVLLALGLVFLSLCSTGQAIKCFTCSNWSFLKCVTNATCADSENACMRITLSTGESKYSCRIYDKCESKLVSQENGGINNFAIKCCQKDLCNDGLVASPSTVLLLSLAAALLLSS</sequence>
<evidence type="ECO:0000256" key="3">
    <source>
        <dbReference type="ARBA" id="ARBA00022729"/>
    </source>
</evidence>
<protein>
    <recommendedName>
        <fullName evidence="7">UPAR/Ly6 domain-containing protein</fullName>
    </recommendedName>
</protein>
<comment type="caution">
    <text evidence="8">The sequence shown here is derived from an EMBL/GenBank/DDBJ whole genome shotgun (WGS) entry which is preliminary data.</text>
</comment>
<dbReference type="SUPFAM" id="SSF57302">
    <property type="entry name" value="Snake toxin-like"/>
    <property type="match status" value="1"/>
</dbReference>
<evidence type="ECO:0000256" key="6">
    <source>
        <dbReference type="SAM" id="SignalP"/>
    </source>
</evidence>
<dbReference type="InterPro" id="IPR051110">
    <property type="entry name" value="Ly-6/neurotoxin-like_GPI-ap"/>
</dbReference>
<reference evidence="8" key="1">
    <citation type="submission" date="2023-07" db="EMBL/GenBank/DDBJ databases">
        <authorList>
            <person name="Stuckert A."/>
        </authorList>
    </citation>
    <scope>NUCLEOTIDE SEQUENCE</scope>
</reference>
<dbReference type="Gene3D" id="2.10.60.10">
    <property type="entry name" value="CD59"/>
    <property type="match status" value="1"/>
</dbReference>
<dbReference type="Pfam" id="PF00087">
    <property type="entry name" value="Toxin_TOLIP"/>
    <property type="match status" value="1"/>
</dbReference>
<dbReference type="InterPro" id="IPR016054">
    <property type="entry name" value="LY6_UPA_recep-like"/>
</dbReference>
<dbReference type="Proteomes" id="UP001176940">
    <property type="component" value="Unassembled WGS sequence"/>
</dbReference>